<evidence type="ECO:0000313" key="7">
    <source>
        <dbReference type="Proteomes" id="UP000522262"/>
    </source>
</evidence>
<comment type="similarity">
    <text evidence="1">Belongs to the FMO family.</text>
</comment>
<dbReference type="InterPro" id="IPR050346">
    <property type="entry name" value="FMO-like"/>
</dbReference>
<name>A0A8H5IYF8_9HYPO</name>
<evidence type="ECO:0000256" key="4">
    <source>
        <dbReference type="ARBA" id="ARBA00022857"/>
    </source>
</evidence>
<dbReference type="GO" id="GO:0050661">
    <property type="term" value="F:NADP binding"/>
    <property type="evidence" value="ECO:0007669"/>
    <property type="project" value="InterPro"/>
</dbReference>
<dbReference type="InterPro" id="IPR020946">
    <property type="entry name" value="Flavin_mOase-like"/>
</dbReference>
<keyword evidence="7" id="KW-1185">Reference proteome</keyword>
<dbReference type="PANTHER" id="PTHR23023">
    <property type="entry name" value="DIMETHYLANILINE MONOOXYGENASE"/>
    <property type="match status" value="1"/>
</dbReference>
<sequence length="583" mass="65776">MRAAVIGAGPGGLVTLKYLKEAHKFFNIDPIEVRLFEREGAVGGTFTQRTYEDAELVSSKYLTCFSDFRADLDDPDFLSAERFIRYLKEYADYFHLWPEISLNTLVTSVRRGQAGGHIVYYRGADGVDMKWECDAVSVCTGLHVTPNIPDVKGIDKIKFVKHSSQFKKREEFPQGGTVVVLGTGETGMDIAHLAVTSPTKRVVLCHRQGFLGAPKRIPTPILLPGLLGRSSKPNGPELPIDVSWQAPLLDSYLPPFLRDRLFTWRFQDINIKLANWLCSGTTKGVDQWVGGLDKDRFHTSQSFFNKTVWRSLHYISEPYRPADPGIIERIRRSLITIDVPKVPDGRYIDLAPWPTHIDLEGIMHFSENGRPEAERMKTLPPVKPTMVVYATGYTQEFSIFEEANKNGEGYATCSEADVRCVWRHDDPTVSFIGFVRPGYGAIPPLAELQAQLWLLALVKPEVAESFKPREEYHFKLHGHKRIDYGVHHESYAYQLALDMNAVPGIWDGVKAGWAAGDKHPGLWWRLPILWLAGAQFNTKFRIVGPYQWDGAVDVLGVELWETITRREGLFGAFIMTVVPAVMV</sequence>
<comment type="caution">
    <text evidence="6">The sequence shown here is derived from an EMBL/GenBank/DDBJ whole genome shotgun (WGS) entry which is preliminary data.</text>
</comment>
<reference evidence="6 7" key="1">
    <citation type="submission" date="2020-05" db="EMBL/GenBank/DDBJ databases">
        <title>Identification and distribution of gene clusters putatively required for synthesis of sphingolipid metabolism inhibitors in phylogenetically diverse species of the filamentous fungus Fusarium.</title>
        <authorList>
            <person name="Kim H.-S."/>
            <person name="Busman M."/>
            <person name="Brown D.W."/>
            <person name="Divon H."/>
            <person name="Uhlig S."/>
            <person name="Proctor R.H."/>
        </authorList>
    </citation>
    <scope>NUCLEOTIDE SEQUENCE [LARGE SCALE GENOMIC DNA]</scope>
    <source>
        <strain evidence="6 7">NRRL 53147</strain>
    </source>
</reference>
<organism evidence="6 7">
    <name type="scientific">Fusarium mexicanum</name>
    <dbReference type="NCBI Taxonomy" id="751941"/>
    <lineage>
        <taxon>Eukaryota</taxon>
        <taxon>Fungi</taxon>
        <taxon>Dikarya</taxon>
        <taxon>Ascomycota</taxon>
        <taxon>Pezizomycotina</taxon>
        <taxon>Sordariomycetes</taxon>
        <taxon>Hypocreomycetidae</taxon>
        <taxon>Hypocreales</taxon>
        <taxon>Nectriaceae</taxon>
        <taxon>Fusarium</taxon>
        <taxon>Fusarium fujikuroi species complex</taxon>
    </lineage>
</organism>
<dbReference type="PIRSF" id="PIRSF000332">
    <property type="entry name" value="FMO"/>
    <property type="match status" value="1"/>
</dbReference>
<keyword evidence="6" id="KW-0503">Monooxygenase</keyword>
<dbReference type="GO" id="GO:0004499">
    <property type="term" value="F:N,N-dimethylaniline monooxygenase activity"/>
    <property type="evidence" value="ECO:0007669"/>
    <property type="project" value="InterPro"/>
</dbReference>
<proteinExistence type="inferred from homology"/>
<evidence type="ECO:0000256" key="1">
    <source>
        <dbReference type="ARBA" id="ARBA00009183"/>
    </source>
</evidence>
<dbReference type="EMBL" id="JAAOAM010000137">
    <property type="protein sequence ID" value="KAF5544617.1"/>
    <property type="molecule type" value="Genomic_DNA"/>
</dbReference>
<dbReference type="GO" id="GO:0050660">
    <property type="term" value="F:flavin adenine dinucleotide binding"/>
    <property type="evidence" value="ECO:0007669"/>
    <property type="project" value="InterPro"/>
</dbReference>
<keyword evidence="4" id="KW-0521">NADP</keyword>
<evidence type="ECO:0000256" key="5">
    <source>
        <dbReference type="ARBA" id="ARBA00023002"/>
    </source>
</evidence>
<protein>
    <submittedName>
        <fullName evidence="6">Dimethylaniline monooxygenase</fullName>
    </submittedName>
</protein>
<dbReference type="InterPro" id="IPR036188">
    <property type="entry name" value="FAD/NAD-bd_sf"/>
</dbReference>
<dbReference type="Pfam" id="PF00743">
    <property type="entry name" value="FMO-like"/>
    <property type="match status" value="1"/>
</dbReference>
<evidence type="ECO:0000256" key="2">
    <source>
        <dbReference type="ARBA" id="ARBA00022630"/>
    </source>
</evidence>
<gene>
    <name evidence="6" type="ORF">FMEXI_6446</name>
</gene>
<keyword evidence="3" id="KW-0274">FAD</keyword>
<keyword evidence="5" id="KW-0560">Oxidoreductase</keyword>
<dbReference type="Proteomes" id="UP000522262">
    <property type="component" value="Unassembled WGS sequence"/>
</dbReference>
<dbReference type="Gene3D" id="3.50.50.60">
    <property type="entry name" value="FAD/NAD(P)-binding domain"/>
    <property type="match status" value="1"/>
</dbReference>
<dbReference type="PRINTS" id="PR00370">
    <property type="entry name" value="FMOXYGENASE"/>
</dbReference>
<dbReference type="SUPFAM" id="SSF51905">
    <property type="entry name" value="FAD/NAD(P)-binding domain"/>
    <property type="match status" value="1"/>
</dbReference>
<evidence type="ECO:0000256" key="3">
    <source>
        <dbReference type="ARBA" id="ARBA00022827"/>
    </source>
</evidence>
<dbReference type="InterPro" id="IPR000960">
    <property type="entry name" value="Flavin_mOase"/>
</dbReference>
<accession>A0A8H5IYF8</accession>
<evidence type="ECO:0000313" key="6">
    <source>
        <dbReference type="EMBL" id="KAF5544617.1"/>
    </source>
</evidence>
<dbReference type="AlphaFoldDB" id="A0A8H5IYF8"/>
<keyword evidence="2" id="KW-0285">Flavoprotein</keyword>